<evidence type="ECO:0000256" key="1">
    <source>
        <dbReference type="ARBA" id="ARBA00001974"/>
    </source>
</evidence>
<proteinExistence type="inferred from homology"/>
<dbReference type="SUPFAM" id="SSF54373">
    <property type="entry name" value="FAD-linked reductases, C-terminal domain"/>
    <property type="match status" value="1"/>
</dbReference>
<dbReference type="InterPro" id="IPR012132">
    <property type="entry name" value="GMC_OxRdtase"/>
</dbReference>
<keyword evidence="10" id="KW-1185">Reference proteome</keyword>
<dbReference type="InterPro" id="IPR036188">
    <property type="entry name" value="FAD/NAD-bd_sf"/>
</dbReference>
<gene>
    <name evidence="9" type="ORF">C8D91_0125</name>
</gene>
<accession>A0A4R6XTH5</accession>
<evidence type="ECO:0000256" key="3">
    <source>
        <dbReference type="ARBA" id="ARBA00022630"/>
    </source>
</evidence>
<evidence type="ECO:0000256" key="2">
    <source>
        <dbReference type="ARBA" id="ARBA00010790"/>
    </source>
</evidence>
<dbReference type="Pfam" id="PF05199">
    <property type="entry name" value="GMC_oxred_C"/>
    <property type="match status" value="1"/>
</dbReference>
<feature type="binding site" evidence="5">
    <location>
        <position position="97"/>
    </location>
    <ligand>
        <name>FAD</name>
        <dbReference type="ChEBI" id="CHEBI:57692"/>
    </ligand>
</feature>
<dbReference type="SUPFAM" id="SSF51905">
    <property type="entry name" value="FAD/NAD(P)-binding domain"/>
    <property type="match status" value="1"/>
</dbReference>
<dbReference type="PIRSF" id="PIRSF000137">
    <property type="entry name" value="Alcohol_oxidase"/>
    <property type="match status" value="1"/>
</dbReference>
<protein>
    <submittedName>
        <fullName evidence="9">Choline dehydrogenase</fullName>
    </submittedName>
</protein>
<dbReference type="NCBIfam" id="NF002550">
    <property type="entry name" value="PRK02106.1"/>
    <property type="match status" value="1"/>
</dbReference>
<dbReference type="Gene3D" id="3.30.560.10">
    <property type="entry name" value="Glucose Oxidase, domain 3"/>
    <property type="match status" value="1"/>
</dbReference>
<evidence type="ECO:0000259" key="8">
    <source>
        <dbReference type="PROSITE" id="PS00624"/>
    </source>
</evidence>
<reference evidence="9 10" key="1">
    <citation type="submission" date="2019-03" db="EMBL/GenBank/DDBJ databases">
        <title>Genomic Encyclopedia of Type Strains, Phase IV (KMG-IV): sequencing the most valuable type-strain genomes for metagenomic binning, comparative biology and taxonomic classification.</title>
        <authorList>
            <person name="Goeker M."/>
        </authorList>
    </citation>
    <scope>NUCLEOTIDE SEQUENCE [LARGE SCALE GENOMIC DNA]</scope>
    <source>
        <strain evidence="9 10">DSM 25488</strain>
    </source>
</reference>
<evidence type="ECO:0000256" key="5">
    <source>
        <dbReference type="PIRSR" id="PIRSR000137-2"/>
    </source>
</evidence>
<feature type="domain" description="Glucose-methanol-choline oxidoreductase N-terminal" evidence="7">
    <location>
        <begin position="95"/>
        <end position="118"/>
    </location>
</feature>
<dbReference type="PROSITE" id="PS00623">
    <property type="entry name" value="GMC_OXRED_1"/>
    <property type="match status" value="1"/>
</dbReference>
<organism evidence="9 10">
    <name type="scientific">Marinicella litoralis</name>
    <dbReference type="NCBI Taxonomy" id="644220"/>
    <lineage>
        <taxon>Bacteria</taxon>
        <taxon>Pseudomonadati</taxon>
        <taxon>Pseudomonadota</taxon>
        <taxon>Gammaproteobacteria</taxon>
        <taxon>Lysobacterales</taxon>
        <taxon>Marinicellaceae</taxon>
        <taxon>Marinicella</taxon>
    </lineage>
</organism>
<dbReference type="PROSITE" id="PS00624">
    <property type="entry name" value="GMC_OXRED_2"/>
    <property type="match status" value="1"/>
</dbReference>
<name>A0A4R6XTH5_9GAMM</name>
<evidence type="ECO:0000313" key="9">
    <source>
        <dbReference type="EMBL" id="TDR23265.1"/>
    </source>
</evidence>
<evidence type="ECO:0000313" key="10">
    <source>
        <dbReference type="Proteomes" id="UP000295724"/>
    </source>
</evidence>
<dbReference type="Gene3D" id="3.50.50.60">
    <property type="entry name" value="FAD/NAD(P)-binding domain"/>
    <property type="match status" value="1"/>
</dbReference>
<dbReference type="PROSITE" id="PS51257">
    <property type="entry name" value="PROKAR_LIPOPROTEIN"/>
    <property type="match status" value="1"/>
</dbReference>
<keyword evidence="4 5" id="KW-0274">FAD</keyword>
<comment type="caution">
    <text evidence="9">The sequence shown here is derived from an EMBL/GenBank/DDBJ whole genome shotgun (WGS) entry which is preliminary data.</text>
</comment>
<evidence type="ECO:0000256" key="4">
    <source>
        <dbReference type="ARBA" id="ARBA00022827"/>
    </source>
</evidence>
<evidence type="ECO:0000259" key="7">
    <source>
        <dbReference type="PROSITE" id="PS00623"/>
    </source>
</evidence>
<dbReference type="GO" id="GO:0016614">
    <property type="term" value="F:oxidoreductase activity, acting on CH-OH group of donors"/>
    <property type="evidence" value="ECO:0007669"/>
    <property type="project" value="InterPro"/>
</dbReference>
<dbReference type="InterPro" id="IPR000172">
    <property type="entry name" value="GMC_OxRdtase_N"/>
</dbReference>
<comment type="cofactor">
    <cofactor evidence="1 5">
        <name>FAD</name>
        <dbReference type="ChEBI" id="CHEBI:57692"/>
    </cofactor>
</comment>
<evidence type="ECO:0000256" key="6">
    <source>
        <dbReference type="RuleBase" id="RU003968"/>
    </source>
</evidence>
<dbReference type="GO" id="GO:0050660">
    <property type="term" value="F:flavin adenine dinucleotide binding"/>
    <property type="evidence" value="ECO:0007669"/>
    <property type="project" value="InterPro"/>
</dbReference>
<dbReference type="PANTHER" id="PTHR11552">
    <property type="entry name" value="GLUCOSE-METHANOL-CHOLINE GMC OXIDOREDUCTASE"/>
    <property type="match status" value="1"/>
</dbReference>
<dbReference type="AlphaFoldDB" id="A0A4R6XTH5"/>
<sequence>MGYNNERLKDKNINLKKFDYIVVGAGSAGCVLANRLSADGKHTVLLVEAGGTDWNPMIHMPAGLAKLVGFKSINWNYDTEPEPQLNNRKLYWPRGKVLGGSSSINAMCYCRGHRKDYDHWEAQGNAGWGSKDVLPYFMKSENNQRLKNEFHSQDGLLSVSDHIYTNPLSDVFLDAAAEAGYQRTDDFNGLRQRGFGYYQVTQKNGQRHSTAEAFLKPAKGRSNLTVWTKTLAQKVILKDKKATGLLVKKGGQLQQLKANKEVILSSGAINSPQLLMLSGIGNSEELAHHGIQCQHELPGVGKNLQDHLDVCLVQHCSQDITYDTVNEVLSGLKYYLFKKGPGTSNVAEAGGFWQSPMAIDDRPDLQFHFVPAMLDDHGRNRLKGNGYTLHMCVLRPESRGEIKLKSANPEDPPQIQANYLAVEHDLKIMVEGFKIQRKIFAAKAFDEFRDDEIFPGSEVQTDEEIIDFIRNKAESIYHPIGTCKMGSDDMAVVDQNLKVHGIEGLRVVDASAMPTLVSGNTNAPTIMMAEKISDVIINQR</sequence>
<dbReference type="Proteomes" id="UP000295724">
    <property type="component" value="Unassembled WGS sequence"/>
</dbReference>
<keyword evidence="3 6" id="KW-0285">Flavoprotein</keyword>
<feature type="domain" description="Glucose-methanol-choline oxidoreductase N-terminal" evidence="8">
    <location>
        <begin position="267"/>
        <end position="281"/>
    </location>
</feature>
<comment type="similarity">
    <text evidence="2 6">Belongs to the GMC oxidoreductase family.</text>
</comment>
<dbReference type="Pfam" id="PF00732">
    <property type="entry name" value="GMC_oxred_N"/>
    <property type="match status" value="1"/>
</dbReference>
<dbReference type="InterPro" id="IPR007867">
    <property type="entry name" value="GMC_OxRtase_C"/>
</dbReference>
<dbReference type="PANTHER" id="PTHR11552:SF147">
    <property type="entry name" value="CHOLINE DEHYDROGENASE, MITOCHONDRIAL"/>
    <property type="match status" value="1"/>
</dbReference>
<dbReference type="EMBL" id="SNZB01000001">
    <property type="protein sequence ID" value="TDR23265.1"/>
    <property type="molecule type" value="Genomic_DNA"/>
</dbReference>